<evidence type="ECO:0000256" key="2">
    <source>
        <dbReference type="ARBA" id="ARBA00022771"/>
    </source>
</evidence>
<dbReference type="GO" id="GO:0008270">
    <property type="term" value="F:zinc ion binding"/>
    <property type="evidence" value="ECO:0007669"/>
    <property type="project" value="UniProtKB-KW"/>
</dbReference>
<dbReference type="SUPFAM" id="SSF109635">
    <property type="entry name" value="DnaK suppressor protein DksA, alpha-hairpin domain"/>
    <property type="match status" value="1"/>
</dbReference>
<accession>A0A1G2UTG9</accession>
<keyword evidence="3" id="KW-0862">Zinc</keyword>
<keyword evidence="2" id="KW-0863">Zinc-finger</keyword>
<gene>
    <name evidence="7" type="ORF">A3G46_00625</name>
</gene>
<dbReference type="PROSITE" id="PS51128">
    <property type="entry name" value="ZF_DKSA_2"/>
    <property type="match status" value="1"/>
</dbReference>
<feature type="compositionally biased region" description="Basic and acidic residues" evidence="5">
    <location>
        <begin position="26"/>
        <end position="39"/>
    </location>
</feature>
<protein>
    <recommendedName>
        <fullName evidence="6">Zinc finger DksA/TraR C4-type domain-containing protein</fullName>
    </recommendedName>
</protein>
<organism evidence="7 8">
    <name type="scientific">Candidatus Zambryskibacteria bacterium RIFCSPLOWO2_12_FULL_39_16</name>
    <dbReference type="NCBI Taxonomy" id="1802775"/>
    <lineage>
        <taxon>Bacteria</taxon>
        <taxon>Candidatus Zambryskiibacteriota</taxon>
    </lineage>
</organism>
<dbReference type="PANTHER" id="PTHR33823:SF4">
    <property type="entry name" value="GENERAL STRESS PROTEIN 16O"/>
    <property type="match status" value="1"/>
</dbReference>
<reference evidence="7 8" key="1">
    <citation type="journal article" date="2016" name="Nat. Commun.">
        <title>Thousands of microbial genomes shed light on interconnected biogeochemical processes in an aquifer system.</title>
        <authorList>
            <person name="Anantharaman K."/>
            <person name="Brown C.T."/>
            <person name="Hug L.A."/>
            <person name="Sharon I."/>
            <person name="Castelle C.J."/>
            <person name="Probst A.J."/>
            <person name="Thomas B.C."/>
            <person name="Singh A."/>
            <person name="Wilkins M.J."/>
            <person name="Karaoz U."/>
            <person name="Brodie E.L."/>
            <person name="Williams K.H."/>
            <person name="Hubbard S.S."/>
            <person name="Banfield J.F."/>
        </authorList>
    </citation>
    <scope>NUCLEOTIDE SEQUENCE [LARGE SCALE GENOMIC DNA]</scope>
</reference>
<dbReference type="InterPro" id="IPR037187">
    <property type="entry name" value="DnaK_N"/>
</dbReference>
<evidence type="ECO:0000313" key="7">
    <source>
        <dbReference type="EMBL" id="OHB12683.1"/>
    </source>
</evidence>
<dbReference type="Pfam" id="PF01258">
    <property type="entry name" value="zf-dskA_traR"/>
    <property type="match status" value="1"/>
</dbReference>
<dbReference type="Gene3D" id="1.20.120.910">
    <property type="entry name" value="DksA, coiled-coil domain"/>
    <property type="match status" value="1"/>
</dbReference>
<feature type="region of interest" description="Disordered" evidence="5">
    <location>
        <begin position="26"/>
        <end position="59"/>
    </location>
</feature>
<evidence type="ECO:0000256" key="4">
    <source>
        <dbReference type="PROSITE-ProRule" id="PRU00510"/>
    </source>
</evidence>
<evidence type="ECO:0000259" key="6">
    <source>
        <dbReference type="Pfam" id="PF01258"/>
    </source>
</evidence>
<dbReference type="Proteomes" id="UP000177276">
    <property type="component" value="Unassembled WGS sequence"/>
</dbReference>
<feature type="compositionally biased region" description="Acidic residues" evidence="5">
    <location>
        <begin position="40"/>
        <end position="52"/>
    </location>
</feature>
<sequence>MRNDIDINYFKGKLGEELSLVEKELNSVGRKNPDNKLDWEAEPADFDTDSADSSETADKMEEFEGNTAVLKELEIRYNDIKDALVKIENGTYGICEVAGEPIEEDRLIANQAARTCKKHMK</sequence>
<evidence type="ECO:0000256" key="3">
    <source>
        <dbReference type="ARBA" id="ARBA00022833"/>
    </source>
</evidence>
<feature type="zinc finger region" description="dksA C4-type" evidence="4">
    <location>
        <begin position="95"/>
        <end position="119"/>
    </location>
</feature>
<dbReference type="AlphaFoldDB" id="A0A1G2UTG9"/>
<feature type="domain" description="Zinc finger DksA/TraR C4-type" evidence="6">
    <location>
        <begin position="90"/>
        <end position="117"/>
    </location>
</feature>
<name>A0A1G2UTG9_9BACT</name>
<dbReference type="PANTHER" id="PTHR33823">
    <property type="entry name" value="RNA POLYMERASE-BINDING TRANSCRIPTION FACTOR DKSA-RELATED"/>
    <property type="match status" value="1"/>
</dbReference>
<evidence type="ECO:0000313" key="8">
    <source>
        <dbReference type="Proteomes" id="UP000177276"/>
    </source>
</evidence>
<evidence type="ECO:0000256" key="5">
    <source>
        <dbReference type="SAM" id="MobiDB-lite"/>
    </source>
</evidence>
<keyword evidence="1" id="KW-0479">Metal-binding</keyword>
<proteinExistence type="predicted"/>
<comment type="caution">
    <text evidence="7">The sequence shown here is derived from an EMBL/GenBank/DDBJ whole genome shotgun (WGS) entry which is preliminary data.</text>
</comment>
<dbReference type="InterPro" id="IPR000962">
    <property type="entry name" value="Znf_DskA_TraR"/>
</dbReference>
<evidence type="ECO:0000256" key="1">
    <source>
        <dbReference type="ARBA" id="ARBA00022723"/>
    </source>
</evidence>
<dbReference type="EMBL" id="MHWS01000005">
    <property type="protein sequence ID" value="OHB12683.1"/>
    <property type="molecule type" value="Genomic_DNA"/>
</dbReference>